<name>A0A820KDE1_9BILA</name>
<reference evidence="2" key="1">
    <citation type="submission" date="2021-02" db="EMBL/GenBank/DDBJ databases">
        <authorList>
            <person name="Nowell W R."/>
        </authorList>
    </citation>
    <scope>NUCLEOTIDE SEQUENCE</scope>
</reference>
<proteinExistence type="predicted"/>
<organism evidence="2 3">
    <name type="scientific">Adineta steineri</name>
    <dbReference type="NCBI Taxonomy" id="433720"/>
    <lineage>
        <taxon>Eukaryota</taxon>
        <taxon>Metazoa</taxon>
        <taxon>Spiralia</taxon>
        <taxon>Gnathifera</taxon>
        <taxon>Rotifera</taxon>
        <taxon>Eurotatoria</taxon>
        <taxon>Bdelloidea</taxon>
        <taxon>Adinetida</taxon>
        <taxon>Adinetidae</taxon>
        <taxon>Adineta</taxon>
    </lineage>
</organism>
<comment type="caution">
    <text evidence="2">The sequence shown here is derived from an EMBL/GenBank/DDBJ whole genome shotgun (WGS) entry which is preliminary data.</text>
</comment>
<dbReference type="InterPro" id="IPR028994">
    <property type="entry name" value="Integrin_alpha_N"/>
</dbReference>
<sequence length="69" mass="7217">FSLFLNQTTYAAGAKSWSVSIIDVNNDNKSDIIVANYNSNNVGVLLNTGNGTFSAQTAYSVGTNPASVV</sequence>
<protein>
    <recommendedName>
        <fullName evidence="4">VCBS repeat-containing protein</fullName>
    </recommendedName>
</protein>
<evidence type="ECO:0008006" key="4">
    <source>
        <dbReference type="Google" id="ProtNLM"/>
    </source>
</evidence>
<accession>A0A820KDE1</accession>
<dbReference type="Pfam" id="PF13517">
    <property type="entry name" value="FG-GAP_3"/>
    <property type="match status" value="1"/>
</dbReference>
<keyword evidence="1" id="KW-0732">Signal</keyword>
<dbReference type="SUPFAM" id="SSF69318">
    <property type="entry name" value="Integrin alpha N-terminal domain"/>
    <property type="match status" value="1"/>
</dbReference>
<dbReference type="EMBL" id="CAJOBB010017524">
    <property type="protein sequence ID" value="CAF4339943.1"/>
    <property type="molecule type" value="Genomic_DNA"/>
</dbReference>
<dbReference type="Proteomes" id="UP000663868">
    <property type="component" value="Unassembled WGS sequence"/>
</dbReference>
<evidence type="ECO:0000313" key="3">
    <source>
        <dbReference type="Proteomes" id="UP000663868"/>
    </source>
</evidence>
<evidence type="ECO:0000313" key="2">
    <source>
        <dbReference type="EMBL" id="CAF4339943.1"/>
    </source>
</evidence>
<feature type="non-terminal residue" evidence="2">
    <location>
        <position position="1"/>
    </location>
</feature>
<dbReference type="Gene3D" id="2.30.30.100">
    <property type="match status" value="1"/>
</dbReference>
<evidence type="ECO:0000256" key="1">
    <source>
        <dbReference type="ARBA" id="ARBA00022729"/>
    </source>
</evidence>
<gene>
    <name evidence="2" type="ORF">KXQ929_LOCUS47652</name>
</gene>
<dbReference type="AlphaFoldDB" id="A0A820KDE1"/>
<dbReference type="InterPro" id="IPR013517">
    <property type="entry name" value="FG-GAP"/>
</dbReference>